<dbReference type="SUPFAM" id="SSF50978">
    <property type="entry name" value="WD40 repeat-like"/>
    <property type="match status" value="1"/>
</dbReference>
<evidence type="ECO:0000256" key="2">
    <source>
        <dbReference type="ARBA" id="ARBA00022737"/>
    </source>
</evidence>
<dbReference type="Gramene" id="OE9A073127T1">
    <property type="protein sequence ID" value="OE9A073127C1"/>
    <property type="gene ID" value="OE9A073127"/>
</dbReference>
<feature type="region of interest" description="Disordered" evidence="4">
    <location>
        <begin position="1"/>
        <end position="26"/>
    </location>
</feature>
<dbReference type="Gene3D" id="2.130.10.10">
    <property type="entry name" value="YVTN repeat-like/Quinoprotein amine dehydrogenase"/>
    <property type="match status" value="1"/>
</dbReference>
<name>A0A8S0PK01_OLEEU</name>
<accession>A0A8S0PK01</accession>
<dbReference type="InterPro" id="IPR051362">
    <property type="entry name" value="WD_repeat_creC_regulators"/>
</dbReference>
<evidence type="ECO:0000256" key="3">
    <source>
        <dbReference type="PROSITE-ProRule" id="PRU00221"/>
    </source>
</evidence>
<evidence type="ECO:0000313" key="6">
    <source>
        <dbReference type="Proteomes" id="UP000594638"/>
    </source>
</evidence>
<dbReference type="SMART" id="SM00320">
    <property type="entry name" value="WD40"/>
    <property type="match status" value="5"/>
</dbReference>
<evidence type="ECO:0000256" key="4">
    <source>
        <dbReference type="SAM" id="MobiDB-lite"/>
    </source>
</evidence>
<dbReference type="OrthoDB" id="3367at2759"/>
<reference evidence="5 6" key="1">
    <citation type="submission" date="2019-12" db="EMBL/GenBank/DDBJ databases">
        <authorList>
            <person name="Alioto T."/>
            <person name="Alioto T."/>
            <person name="Gomez Garrido J."/>
        </authorList>
    </citation>
    <scope>NUCLEOTIDE SEQUENCE [LARGE SCALE GENOMIC DNA]</scope>
</reference>
<dbReference type="EMBL" id="CACTIH010000102">
    <property type="protein sequence ID" value="CAA2953899.1"/>
    <property type="molecule type" value="Genomic_DNA"/>
</dbReference>
<keyword evidence="2" id="KW-0677">Repeat</keyword>
<evidence type="ECO:0000256" key="1">
    <source>
        <dbReference type="ARBA" id="ARBA00022574"/>
    </source>
</evidence>
<dbReference type="PANTHER" id="PTHR14107:SF16">
    <property type="entry name" value="AT02583P"/>
    <property type="match status" value="1"/>
</dbReference>
<evidence type="ECO:0000313" key="5">
    <source>
        <dbReference type="EMBL" id="CAA2953899.1"/>
    </source>
</evidence>
<dbReference type="InterPro" id="IPR001680">
    <property type="entry name" value="WD40_rpt"/>
</dbReference>
<feature type="compositionally biased region" description="Low complexity" evidence="4">
    <location>
        <begin position="1"/>
        <end position="16"/>
    </location>
</feature>
<feature type="repeat" description="WD" evidence="3">
    <location>
        <begin position="332"/>
        <end position="373"/>
    </location>
</feature>
<proteinExistence type="predicted"/>
<protein>
    <submittedName>
        <fullName evidence="5">WD repeat-containing 20-like</fullName>
    </submittedName>
</protein>
<sequence>MNTSASNNMMSSASASGKDGQSPGIKTYFKSPEGKYKLQYEKTYPAGLLQYAHGKTATQVTLAYLKDKPVQTSSSSSLGIGGGVRSAAARFLAGGNGNRLHSFAGGSKLASSTNSRIGSLGTSISNSVAGNSNFDGKGTYLIFNISDAIFISDLNSHDKEPMKSIHFGNSNPLCHAFDPDTKDGHDLLIGLNSGSVYSVSLSQQLQDVGKKLVGAQHYNKDGSVNNSRCTCVAWAPNGDGAFIVAHADGNMYVYEKNKDGTGDASFPVINDQTQFSVAHARYSKNPVSRWHICEGSINSIAFSSDGVYIATVGRDGYLRVFDYKNEQLIWGGKSYYGALLCCAWSMDGKYIITGGEDDLVQVWSMEDRKVVAWGEGHSSWVSGVAFDSYWSAPNSDGVVENVVYRFGSVGQDTQLLLWDLVMGELVVPMRRPSCGSPTFSSGSQSTHWDGGFPVGTLQPAPGMREVPKLSPIVVHRVHTEPLSGLALTRESILTVGGEGHIKIWMRPCFAEYQSRNSGSLLSMSSNEKPSLTGKVVR</sequence>
<organism evidence="5 6">
    <name type="scientific">Olea europaea subsp. europaea</name>
    <dbReference type="NCBI Taxonomy" id="158383"/>
    <lineage>
        <taxon>Eukaryota</taxon>
        <taxon>Viridiplantae</taxon>
        <taxon>Streptophyta</taxon>
        <taxon>Embryophyta</taxon>
        <taxon>Tracheophyta</taxon>
        <taxon>Spermatophyta</taxon>
        <taxon>Magnoliopsida</taxon>
        <taxon>eudicotyledons</taxon>
        <taxon>Gunneridae</taxon>
        <taxon>Pentapetalae</taxon>
        <taxon>asterids</taxon>
        <taxon>lamiids</taxon>
        <taxon>Lamiales</taxon>
        <taxon>Oleaceae</taxon>
        <taxon>Oleeae</taxon>
        <taxon>Olea</taxon>
    </lineage>
</organism>
<dbReference type="Pfam" id="PF00400">
    <property type="entry name" value="WD40"/>
    <property type="match status" value="2"/>
</dbReference>
<dbReference type="InterPro" id="IPR036322">
    <property type="entry name" value="WD40_repeat_dom_sf"/>
</dbReference>
<keyword evidence="1 3" id="KW-0853">WD repeat</keyword>
<dbReference type="PROSITE" id="PS50082">
    <property type="entry name" value="WD_REPEATS_2"/>
    <property type="match status" value="2"/>
</dbReference>
<dbReference type="InterPro" id="IPR015943">
    <property type="entry name" value="WD40/YVTN_repeat-like_dom_sf"/>
</dbReference>
<dbReference type="AlphaFoldDB" id="A0A8S0PK01"/>
<dbReference type="PANTHER" id="PTHR14107">
    <property type="entry name" value="WD REPEAT PROTEIN"/>
    <property type="match status" value="1"/>
</dbReference>
<feature type="repeat" description="WD" evidence="3">
    <location>
        <begin position="294"/>
        <end position="331"/>
    </location>
</feature>
<dbReference type="Proteomes" id="UP000594638">
    <property type="component" value="Unassembled WGS sequence"/>
</dbReference>
<comment type="caution">
    <text evidence="5">The sequence shown here is derived from an EMBL/GenBank/DDBJ whole genome shotgun (WGS) entry which is preliminary data.</text>
</comment>
<gene>
    <name evidence="5" type="ORF">OLEA9_A073127</name>
</gene>
<keyword evidence="6" id="KW-1185">Reference proteome</keyword>